<dbReference type="AlphaFoldDB" id="A0A7W9LPZ5"/>
<evidence type="ECO:0000259" key="1">
    <source>
        <dbReference type="Pfam" id="PF01323"/>
    </source>
</evidence>
<keyword evidence="2" id="KW-0413">Isomerase</keyword>
<dbReference type="Gene3D" id="3.40.30.10">
    <property type="entry name" value="Glutaredoxin"/>
    <property type="match status" value="1"/>
</dbReference>
<dbReference type="RefSeq" id="WP_184829065.1">
    <property type="nucleotide sequence ID" value="NZ_JACHMM010000001.1"/>
</dbReference>
<dbReference type="GO" id="GO:0016853">
    <property type="term" value="F:isomerase activity"/>
    <property type="evidence" value="ECO:0007669"/>
    <property type="project" value="UniProtKB-KW"/>
</dbReference>
<evidence type="ECO:0000313" key="3">
    <source>
        <dbReference type="Proteomes" id="UP000542813"/>
    </source>
</evidence>
<dbReference type="EMBL" id="JACHMM010000001">
    <property type="protein sequence ID" value="MBB5791920.1"/>
    <property type="molecule type" value="Genomic_DNA"/>
</dbReference>
<dbReference type="GO" id="GO:0016491">
    <property type="term" value="F:oxidoreductase activity"/>
    <property type="evidence" value="ECO:0007669"/>
    <property type="project" value="InterPro"/>
</dbReference>
<gene>
    <name evidence="2" type="ORF">HD601_006495</name>
</gene>
<dbReference type="PANTHER" id="PTHR13887:SF41">
    <property type="entry name" value="THIOREDOXIN SUPERFAMILY PROTEIN"/>
    <property type="match status" value="1"/>
</dbReference>
<accession>A0A7W9LPZ5</accession>
<dbReference type="Pfam" id="PF01323">
    <property type="entry name" value="DSBA"/>
    <property type="match status" value="1"/>
</dbReference>
<evidence type="ECO:0000313" key="2">
    <source>
        <dbReference type="EMBL" id="MBB5791920.1"/>
    </source>
</evidence>
<dbReference type="SUPFAM" id="SSF52833">
    <property type="entry name" value="Thioredoxin-like"/>
    <property type="match status" value="1"/>
</dbReference>
<keyword evidence="3" id="KW-1185">Reference proteome</keyword>
<organism evidence="2 3">
    <name type="scientific">Jiangella mangrovi</name>
    <dbReference type="NCBI Taxonomy" id="1524084"/>
    <lineage>
        <taxon>Bacteria</taxon>
        <taxon>Bacillati</taxon>
        <taxon>Actinomycetota</taxon>
        <taxon>Actinomycetes</taxon>
        <taxon>Jiangellales</taxon>
        <taxon>Jiangellaceae</taxon>
        <taxon>Jiangella</taxon>
    </lineage>
</organism>
<protein>
    <submittedName>
        <fullName evidence="2">Putative DsbA family dithiol-disulfide isomerase</fullName>
    </submittedName>
</protein>
<comment type="caution">
    <text evidence="2">The sequence shown here is derived from an EMBL/GenBank/DDBJ whole genome shotgun (WGS) entry which is preliminary data.</text>
</comment>
<reference evidence="2 3" key="1">
    <citation type="submission" date="2020-08" db="EMBL/GenBank/DDBJ databases">
        <title>Sequencing the genomes of 1000 actinobacteria strains.</title>
        <authorList>
            <person name="Klenk H.-P."/>
        </authorList>
    </citation>
    <scope>NUCLEOTIDE SEQUENCE [LARGE SCALE GENOMIC DNA]</scope>
    <source>
        <strain evidence="2 3">DSM 102122</strain>
    </source>
</reference>
<dbReference type="Proteomes" id="UP000542813">
    <property type="component" value="Unassembled WGS sequence"/>
</dbReference>
<dbReference type="PANTHER" id="PTHR13887">
    <property type="entry name" value="GLUTATHIONE S-TRANSFERASE KAPPA"/>
    <property type="match status" value="1"/>
</dbReference>
<name>A0A7W9LPZ5_9ACTN</name>
<dbReference type="InterPro" id="IPR036249">
    <property type="entry name" value="Thioredoxin-like_sf"/>
</dbReference>
<sequence>MLVEVWSDFVCPWCYIGKRRLETALGRFEHAGDIEIVWRSFQLDPSTPPGADGPVSESLRTKYGVSAEQVVQMNERVTTLAAAEGLDYHLDTARVANTFDAHRVAHLAREHGVGPELHERLMHAHLIESVHLGTPENVVRLAAEVGVPEDETRKVLDGDAYADDVRAEIDLARQFGASGVPFFVMGRTHGVSGAQPVEVFDGALAEAYRRASAPAAQ</sequence>
<dbReference type="InterPro" id="IPR001853">
    <property type="entry name" value="DSBA-like_thioredoxin_dom"/>
</dbReference>
<proteinExistence type="predicted"/>
<feature type="domain" description="DSBA-like thioredoxin" evidence="1">
    <location>
        <begin position="3"/>
        <end position="204"/>
    </location>
</feature>
<dbReference type="CDD" id="cd03024">
    <property type="entry name" value="DsbA_FrnE"/>
    <property type="match status" value="1"/>
</dbReference>